<keyword evidence="5 7" id="KW-1133">Transmembrane helix</keyword>
<dbReference type="Pfam" id="PF07681">
    <property type="entry name" value="DoxX"/>
    <property type="match status" value="1"/>
</dbReference>
<keyword evidence="9" id="KW-1185">Reference proteome</keyword>
<comment type="similarity">
    <text evidence="2">Belongs to the DoxX family.</text>
</comment>
<evidence type="ECO:0000256" key="7">
    <source>
        <dbReference type="SAM" id="Phobius"/>
    </source>
</evidence>
<comment type="subcellular location">
    <subcellularLocation>
        <location evidence="1">Cell membrane</location>
        <topology evidence="1">Multi-pass membrane protein</topology>
    </subcellularLocation>
</comment>
<evidence type="ECO:0000256" key="3">
    <source>
        <dbReference type="ARBA" id="ARBA00022475"/>
    </source>
</evidence>
<evidence type="ECO:0000256" key="5">
    <source>
        <dbReference type="ARBA" id="ARBA00022989"/>
    </source>
</evidence>
<keyword evidence="4 7" id="KW-0812">Transmembrane</keyword>
<reference evidence="8 9" key="1">
    <citation type="submission" date="2018-12" db="EMBL/GenBank/DDBJ databases">
        <title>The whole draft genome of Streptomyce luteoverticillatus CGMCC 15060.</title>
        <authorList>
            <person name="Feng Z."/>
            <person name="Chen G."/>
            <person name="Zhang J."/>
            <person name="Zhu H."/>
            <person name="Yu X."/>
            <person name="Zhang W."/>
            <person name="Zhang X."/>
        </authorList>
    </citation>
    <scope>NUCLEOTIDE SEQUENCE [LARGE SCALE GENOMIC DNA]</scope>
    <source>
        <strain evidence="8 9">CGMCC 15060</strain>
    </source>
</reference>
<protein>
    <submittedName>
        <fullName evidence="8">DoxX family protein</fullName>
    </submittedName>
</protein>
<dbReference type="PANTHER" id="PTHR33452:SF1">
    <property type="entry name" value="INNER MEMBRANE PROTEIN YPHA-RELATED"/>
    <property type="match status" value="1"/>
</dbReference>
<gene>
    <name evidence="8" type="ORF">EKH77_07895</name>
</gene>
<proteinExistence type="inferred from homology"/>
<dbReference type="OrthoDB" id="346004at2"/>
<name>A0A3S9PFL8_STRLT</name>
<evidence type="ECO:0000313" key="9">
    <source>
        <dbReference type="Proteomes" id="UP000267900"/>
    </source>
</evidence>
<keyword evidence="3" id="KW-1003">Cell membrane</keyword>
<evidence type="ECO:0000256" key="4">
    <source>
        <dbReference type="ARBA" id="ARBA00022692"/>
    </source>
</evidence>
<feature type="transmembrane region" description="Helical" evidence="7">
    <location>
        <begin position="21"/>
        <end position="42"/>
    </location>
</feature>
<dbReference type="Proteomes" id="UP000267900">
    <property type="component" value="Chromosome"/>
</dbReference>
<accession>A0A3S9PFL8</accession>
<organism evidence="8 9">
    <name type="scientific">Streptomyces luteoverticillatus</name>
    <name type="common">Streptoverticillium luteoverticillatus</name>
    <dbReference type="NCBI Taxonomy" id="66425"/>
    <lineage>
        <taxon>Bacteria</taxon>
        <taxon>Bacillati</taxon>
        <taxon>Actinomycetota</taxon>
        <taxon>Actinomycetes</taxon>
        <taxon>Kitasatosporales</taxon>
        <taxon>Streptomycetaceae</taxon>
        <taxon>Streptomyces</taxon>
    </lineage>
</organism>
<feature type="transmembrane region" description="Helical" evidence="7">
    <location>
        <begin position="91"/>
        <end position="116"/>
    </location>
</feature>
<evidence type="ECO:0000256" key="1">
    <source>
        <dbReference type="ARBA" id="ARBA00004651"/>
    </source>
</evidence>
<dbReference type="PANTHER" id="PTHR33452">
    <property type="entry name" value="OXIDOREDUCTASE CATD-RELATED"/>
    <property type="match status" value="1"/>
</dbReference>
<feature type="transmembrane region" description="Helical" evidence="7">
    <location>
        <begin position="161"/>
        <end position="181"/>
    </location>
</feature>
<evidence type="ECO:0000256" key="6">
    <source>
        <dbReference type="ARBA" id="ARBA00023136"/>
    </source>
</evidence>
<dbReference type="EMBL" id="CP034587">
    <property type="protein sequence ID" value="AZQ71140.1"/>
    <property type="molecule type" value="Genomic_DNA"/>
</dbReference>
<feature type="transmembrane region" description="Helical" evidence="7">
    <location>
        <begin position="128"/>
        <end position="149"/>
    </location>
</feature>
<dbReference type="AlphaFoldDB" id="A0A3S9PFL8"/>
<keyword evidence="6 7" id="KW-0472">Membrane</keyword>
<dbReference type="GO" id="GO:0005886">
    <property type="term" value="C:plasma membrane"/>
    <property type="evidence" value="ECO:0007669"/>
    <property type="project" value="UniProtKB-SubCell"/>
</dbReference>
<dbReference type="RefSeq" id="WP_126913698.1">
    <property type="nucleotide sequence ID" value="NZ_CP034587.1"/>
</dbReference>
<evidence type="ECO:0000313" key="8">
    <source>
        <dbReference type="EMBL" id="AZQ71140.1"/>
    </source>
</evidence>
<dbReference type="InterPro" id="IPR051907">
    <property type="entry name" value="DoxX-like_oxidoreductase"/>
</dbReference>
<evidence type="ECO:0000256" key="2">
    <source>
        <dbReference type="ARBA" id="ARBA00006679"/>
    </source>
</evidence>
<dbReference type="InterPro" id="IPR032808">
    <property type="entry name" value="DoxX"/>
</dbReference>
<sequence length="183" mass="18789">MAFRSRTTHVFAGQGRDQPSSALAGYSLGLLLLRMMLGIIMVTHGTQKLFGWFDGAGIDGTAQYFKQAGYPAPKAMSVIAGLSESLGGAGLFLGLLTPLAAAAVLGTMVNALGVTWEGGFLLPSGVEFTLLVAVAAASLALAGPGAYAVDHYLPVLRAHRVAYGVAAIALALVVGAIFLLIRD</sequence>